<protein>
    <submittedName>
        <fullName evidence="2">Uncharacterized protein</fullName>
    </submittedName>
</protein>
<feature type="region of interest" description="Disordered" evidence="1">
    <location>
        <begin position="1"/>
        <end position="34"/>
    </location>
</feature>
<keyword evidence="3" id="KW-1185">Reference proteome</keyword>
<feature type="compositionally biased region" description="Basic residues" evidence="1">
    <location>
        <begin position="14"/>
        <end position="27"/>
    </location>
</feature>
<reference evidence="2 3" key="1">
    <citation type="journal article" date="2019" name="Sci. Rep.">
        <title>Orb-weaving spider Araneus ventricosus genome elucidates the spidroin gene catalogue.</title>
        <authorList>
            <person name="Kono N."/>
            <person name="Nakamura H."/>
            <person name="Ohtoshi R."/>
            <person name="Moran D.A.P."/>
            <person name="Shinohara A."/>
            <person name="Yoshida Y."/>
            <person name="Fujiwara M."/>
            <person name="Mori M."/>
            <person name="Tomita M."/>
            <person name="Arakawa K."/>
        </authorList>
    </citation>
    <scope>NUCLEOTIDE SEQUENCE [LARGE SCALE GENOMIC DNA]</scope>
</reference>
<comment type="caution">
    <text evidence="2">The sequence shown here is derived from an EMBL/GenBank/DDBJ whole genome shotgun (WGS) entry which is preliminary data.</text>
</comment>
<proteinExistence type="predicted"/>
<evidence type="ECO:0000313" key="2">
    <source>
        <dbReference type="EMBL" id="GBM96395.1"/>
    </source>
</evidence>
<dbReference type="Proteomes" id="UP000499080">
    <property type="component" value="Unassembled WGS sequence"/>
</dbReference>
<dbReference type="AlphaFoldDB" id="A0A4Y2K3J2"/>
<accession>A0A4Y2K3J2</accession>
<name>A0A4Y2K3J2_ARAVE</name>
<sequence>MLPPIKDVQCSPNRVKKTSINKKKQITSRKTDSSISYASHFNRKRLQVNIPPENQIDMNGVKGASTAIYIPEEEANELKDIPYVLSETKRLFAGSDIKWLAS</sequence>
<evidence type="ECO:0000313" key="3">
    <source>
        <dbReference type="Proteomes" id="UP000499080"/>
    </source>
</evidence>
<gene>
    <name evidence="2" type="ORF">AVEN_142706_1</name>
</gene>
<dbReference type="EMBL" id="BGPR01004138">
    <property type="protein sequence ID" value="GBM96395.1"/>
    <property type="molecule type" value="Genomic_DNA"/>
</dbReference>
<evidence type="ECO:0000256" key="1">
    <source>
        <dbReference type="SAM" id="MobiDB-lite"/>
    </source>
</evidence>
<organism evidence="2 3">
    <name type="scientific">Araneus ventricosus</name>
    <name type="common">Orbweaver spider</name>
    <name type="synonym">Epeira ventricosa</name>
    <dbReference type="NCBI Taxonomy" id="182803"/>
    <lineage>
        <taxon>Eukaryota</taxon>
        <taxon>Metazoa</taxon>
        <taxon>Ecdysozoa</taxon>
        <taxon>Arthropoda</taxon>
        <taxon>Chelicerata</taxon>
        <taxon>Arachnida</taxon>
        <taxon>Araneae</taxon>
        <taxon>Araneomorphae</taxon>
        <taxon>Entelegynae</taxon>
        <taxon>Araneoidea</taxon>
        <taxon>Araneidae</taxon>
        <taxon>Araneus</taxon>
    </lineage>
</organism>